<dbReference type="Proteomes" id="UP001165065">
    <property type="component" value="Unassembled WGS sequence"/>
</dbReference>
<evidence type="ECO:0000313" key="3">
    <source>
        <dbReference type="Proteomes" id="UP001165065"/>
    </source>
</evidence>
<dbReference type="EMBL" id="BRYA01000072">
    <property type="protein sequence ID" value="GMI37332.1"/>
    <property type="molecule type" value="Genomic_DNA"/>
</dbReference>
<keyword evidence="3" id="KW-1185">Reference proteome</keyword>
<keyword evidence="1" id="KW-0732">Signal</keyword>
<organism evidence="2 3">
    <name type="scientific">Triparma columacea</name>
    <dbReference type="NCBI Taxonomy" id="722753"/>
    <lineage>
        <taxon>Eukaryota</taxon>
        <taxon>Sar</taxon>
        <taxon>Stramenopiles</taxon>
        <taxon>Ochrophyta</taxon>
        <taxon>Bolidophyceae</taxon>
        <taxon>Parmales</taxon>
        <taxon>Triparmaceae</taxon>
        <taxon>Triparma</taxon>
    </lineage>
</organism>
<gene>
    <name evidence="2" type="ORF">TrCOL_g10059</name>
</gene>
<name>A0A9W7G8U2_9STRA</name>
<sequence length="426" mass="47506">MLILFLLVLVLAPLGISGASLPYPVATTYNSLDPEASAKFMINYLGAVSIPPNITSCSSVPVAWVRFPTSNYEFHFISTPSLASDSFTFSEFEEYAHKTFGNLSEASASSYSQFMDFHVGMITDDMTPFYVALKEGSVPFFMVGQYPAFFDLFVEIPGTATILEITSQRLDIPDAKISEWDICQVNGTESWSFDPQPLASAPLTDSKVADIDPSETSREDFRVGHMPSERDGIVEPRPTASFPTINWRKTTMAAPHPALAEVFSVKILGAKHIQQGHPGVWIRRCAKISWVEFDYPEGTYLPAGIDYQFHFVDGYKYLPHEPDMTVESFAAKIEDEVRDFGADAFDEFAHNRVTMWVDDLDDYAEALEGNEFGVEWIFRKDEGGNPNYYLIMDTAGFTGNVIELVSDKAPKNAGDIMTWQEDFCGA</sequence>
<protein>
    <submittedName>
        <fullName evidence="2">Uncharacterized protein</fullName>
    </submittedName>
</protein>
<accession>A0A9W7G8U2</accession>
<dbReference type="OrthoDB" id="10317600at2759"/>
<proteinExistence type="predicted"/>
<comment type="caution">
    <text evidence="2">The sequence shown here is derived from an EMBL/GenBank/DDBJ whole genome shotgun (WGS) entry which is preliminary data.</text>
</comment>
<dbReference type="AlphaFoldDB" id="A0A9W7G8U2"/>
<evidence type="ECO:0000313" key="2">
    <source>
        <dbReference type="EMBL" id="GMI37332.1"/>
    </source>
</evidence>
<evidence type="ECO:0000256" key="1">
    <source>
        <dbReference type="SAM" id="SignalP"/>
    </source>
</evidence>
<reference evidence="3" key="1">
    <citation type="journal article" date="2023" name="Commun. Biol.">
        <title>Genome analysis of Parmales, the sister group of diatoms, reveals the evolutionary specialization of diatoms from phago-mixotrophs to photoautotrophs.</title>
        <authorList>
            <person name="Ban H."/>
            <person name="Sato S."/>
            <person name="Yoshikawa S."/>
            <person name="Yamada K."/>
            <person name="Nakamura Y."/>
            <person name="Ichinomiya M."/>
            <person name="Sato N."/>
            <person name="Blanc-Mathieu R."/>
            <person name="Endo H."/>
            <person name="Kuwata A."/>
            <person name="Ogata H."/>
        </authorList>
    </citation>
    <scope>NUCLEOTIDE SEQUENCE [LARGE SCALE GENOMIC DNA]</scope>
</reference>
<feature type="chain" id="PRO_5040789915" evidence="1">
    <location>
        <begin position="19"/>
        <end position="426"/>
    </location>
</feature>
<feature type="signal peptide" evidence="1">
    <location>
        <begin position="1"/>
        <end position="18"/>
    </location>
</feature>